<reference evidence="1 2" key="1">
    <citation type="submission" date="2018-06" db="EMBL/GenBank/DDBJ databases">
        <title>Comparative genomics reveals the genomic features of Rhizophagus irregularis, R. cerebriforme, R. diaphanum and Gigaspora rosea, and their symbiotic lifestyle signature.</title>
        <authorList>
            <person name="Morin E."/>
            <person name="San Clemente H."/>
            <person name="Chen E.C.H."/>
            <person name="De La Providencia I."/>
            <person name="Hainaut M."/>
            <person name="Kuo A."/>
            <person name="Kohler A."/>
            <person name="Murat C."/>
            <person name="Tang N."/>
            <person name="Roy S."/>
            <person name="Loubradou J."/>
            <person name="Henrissat B."/>
            <person name="Grigoriev I.V."/>
            <person name="Corradi N."/>
            <person name="Roux C."/>
            <person name="Martin F.M."/>
        </authorList>
    </citation>
    <scope>NUCLEOTIDE SEQUENCE [LARGE SCALE GENOMIC DNA]</scope>
    <source>
        <strain evidence="1 2">DAOM 227022</strain>
    </source>
</reference>
<proteinExistence type="predicted"/>
<name>A0A397SXD1_9GLOM</name>
<organism evidence="1 2">
    <name type="scientific">Glomus cerebriforme</name>
    <dbReference type="NCBI Taxonomy" id="658196"/>
    <lineage>
        <taxon>Eukaryota</taxon>
        <taxon>Fungi</taxon>
        <taxon>Fungi incertae sedis</taxon>
        <taxon>Mucoromycota</taxon>
        <taxon>Glomeromycotina</taxon>
        <taxon>Glomeromycetes</taxon>
        <taxon>Glomerales</taxon>
        <taxon>Glomeraceae</taxon>
        <taxon>Glomus</taxon>
    </lineage>
</organism>
<gene>
    <name evidence="1" type="ORF">C1645_737758</name>
</gene>
<keyword evidence="2" id="KW-1185">Reference proteome</keyword>
<evidence type="ECO:0000313" key="2">
    <source>
        <dbReference type="Proteomes" id="UP000265703"/>
    </source>
</evidence>
<dbReference type="EMBL" id="QKYT01000176">
    <property type="protein sequence ID" value="RIA90623.1"/>
    <property type="molecule type" value="Genomic_DNA"/>
</dbReference>
<protein>
    <submittedName>
        <fullName evidence="1">Uncharacterized protein</fullName>
    </submittedName>
</protein>
<dbReference type="Proteomes" id="UP000265703">
    <property type="component" value="Unassembled WGS sequence"/>
</dbReference>
<evidence type="ECO:0000313" key="1">
    <source>
        <dbReference type="EMBL" id="RIA90623.1"/>
    </source>
</evidence>
<accession>A0A397SXD1</accession>
<dbReference type="OrthoDB" id="2417284at2759"/>
<sequence length="315" mass="33914">MATVALGLPIFAENEEDDLEQFIELYKGYIHSLGIDLSAGGGPPAGWEKANGIFRACLTGSTAQWYDENILGKRVKLRNINAQIAQGNGGAFKALANNHGNCANTWLNQALVRANATAGMEILLFCSLGHEKLCVKNYLLFCSLFCSLTLCVYEALRHDKIYCSLILVVAVETAGAAIIATSGMAAPVIGGLVYGGGKLRYDMELIKDWISLLEVIKTAAKECIDGLTGGLFSLGTQTAGHLAAKKIAQNGRRMTDEAIALISPGKTTKIRKITYDIYGETKEAIESVAVAHHASHKCMEISYDNDCPPNLQNKI</sequence>
<comment type="caution">
    <text evidence="1">The sequence shown here is derived from an EMBL/GenBank/DDBJ whole genome shotgun (WGS) entry which is preliminary data.</text>
</comment>
<dbReference type="AlphaFoldDB" id="A0A397SXD1"/>